<dbReference type="Gene3D" id="2.70.180.10">
    <property type="entry name" value="Hypothetical protein YojF"/>
    <property type="match status" value="1"/>
</dbReference>
<dbReference type="SUPFAM" id="SSF89442">
    <property type="entry name" value="Hypothetical protein YojF"/>
    <property type="match status" value="1"/>
</dbReference>
<name>A0A3S1D7F9_9BACL</name>
<dbReference type="InterPro" id="IPR036492">
    <property type="entry name" value="YojF_sf"/>
</dbReference>
<comment type="caution">
    <text evidence="1">The sequence shown here is derived from an EMBL/GenBank/DDBJ whole genome shotgun (WGS) entry which is preliminary data.</text>
</comment>
<proteinExistence type="predicted"/>
<dbReference type="OrthoDB" id="2352913at2"/>
<dbReference type="RefSeq" id="WP_127200402.1">
    <property type="nucleotide sequence ID" value="NZ_RZNX01000009.1"/>
</dbReference>
<dbReference type="EMBL" id="RZNX01000009">
    <property type="protein sequence ID" value="RUT28648.1"/>
    <property type="molecule type" value="Genomic_DNA"/>
</dbReference>
<dbReference type="AlphaFoldDB" id="A0A3S1D7F9"/>
<evidence type="ECO:0000313" key="1">
    <source>
        <dbReference type="EMBL" id="RUT28648.1"/>
    </source>
</evidence>
<sequence length="115" mass="12781">MQVIDIVQVQNRIDSFKDQDIYVHLELTTGAYASHHDSSKHPAANFITNAVIRYSNGSIVGSNGIYRAGLKMEHGWLYAEGLTTWDESDPDRLILAGHDGQGKLVVALQLSREPF</sequence>
<gene>
    <name evidence="1" type="ORF">EJP77_16745</name>
</gene>
<evidence type="ECO:0000313" key="2">
    <source>
        <dbReference type="Proteomes" id="UP000272464"/>
    </source>
</evidence>
<accession>A0A3S1D7F9</accession>
<dbReference type="Pfam" id="PF08830">
    <property type="entry name" value="DUF1806"/>
    <property type="match status" value="1"/>
</dbReference>
<dbReference type="InterPro" id="IPR014934">
    <property type="entry name" value="DUF1806"/>
</dbReference>
<reference evidence="1 2" key="1">
    <citation type="submission" date="2018-12" db="EMBL/GenBank/DDBJ databases">
        <authorList>
            <person name="Sun L."/>
            <person name="Chen Z."/>
        </authorList>
    </citation>
    <scope>NUCLEOTIDE SEQUENCE [LARGE SCALE GENOMIC DNA]</scope>
    <source>
        <strain evidence="1 2">3-5-3</strain>
    </source>
</reference>
<protein>
    <submittedName>
        <fullName evidence="1">DUF1806 family protein</fullName>
    </submittedName>
</protein>
<keyword evidence="2" id="KW-1185">Reference proteome</keyword>
<dbReference type="Proteomes" id="UP000272464">
    <property type="component" value="Unassembled WGS sequence"/>
</dbReference>
<organism evidence="1 2">
    <name type="scientific">Paenibacillus zeisoli</name>
    <dbReference type="NCBI Taxonomy" id="2496267"/>
    <lineage>
        <taxon>Bacteria</taxon>
        <taxon>Bacillati</taxon>
        <taxon>Bacillota</taxon>
        <taxon>Bacilli</taxon>
        <taxon>Bacillales</taxon>
        <taxon>Paenibacillaceae</taxon>
        <taxon>Paenibacillus</taxon>
    </lineage>
</organism>